<keyword evidence="2" id="KW-0378">Hydrolase</keyword>
<evidence type="ECO:0000313" key="3">
    <source>
        <dbReference type="Proteomes" id="UP000428330"/>
    </source>
</evidence>
<sequence length="231" mass="24890">MKRAQLLLAPVIIPQALWVAARATRLPEAAGPRSGTAGQGKPVRILLIGDSSVAGVGVERQDDALSGRLCEALSPHYEVSWTVIAQSGATVASTLRTLHAVDPMPCDAVALSLGVNDTKNGVSRRAWQIRYAQLLDMVAEKFRPRGICVSGLPPVRHFPLLPWPLNSVLGARAELFDADLAALCATRANTTYLPLEFPLDLSKMASDGFHPGAEVYRDWAGMTADVLRRFL</sequence>
<proteinExistence type="predicted"/>
<dbReference type="KEGG" id="rom:EI983_16960"/>
<dbReference type="GO" id="GO:0016788">
    <property type="term" value="F:hydrolase activity, acting on ester bonds"/>
    <property type="evidence" value="ECO:0007669"/>
    <property type="project" value="UniProtKB-ARBA"/>
</dbReference>
<dbReference type="InterPro" id="IPR036514">
    <property type="entry name" value="SGNH_hydro_sf"/>
</dbReference>
<dbReference type="CDD" id="cd01836">
    <property type="entry name" value="FeeA_FeeB_like"/>
    <property type="match status" value="1"/>
</dbReference>
<evidence type="ECO:0000259" key="1">
    <source>
        <dbReference type="Pfam" id="PF13472"/>
    </source>
</evidence>
<dbReference type="Gene3D" id="3.40.50.1110">
    <property type="entry name" value="SGNH hydrolase"/>
    <property type="match status" value="1"/>
</dbReference>
<evidence type="ECO:0000313" key="2">
    <source>
        <dbReference type="EMBL" id="QGX99865.1"/>
    </source>
</evidence>
<name>A0A6I6IT18_9RHOB</name>
<gene>
    <name evidence="2" type="ORF">EI983_16960</name>
</gene>
<organism evidence="2 3">
    <name type="scientific">Roseovarius faecimaris</name>
    <dbReference type="NCBI Taxonomy" id="2494550"/>
    <lineage>
        <taxon>Bacteria</taxon>
        <taxon>Pseudomonadati</taxon>
        <taxon>Pseudomonadota</taxon>
        <taxon>Alphaproteobacteria</taxon>
        <taxon>Rhodobacterales</taxon>
        <taxon>Roseobacteraceae</taxon>
        <taxon>Roseovarius</taxon>
    </lineage>
</organism>
<feature type="domain" description="SGNH hydrolase-type esterase" evidence="1">
    <location>
        <begin position="47"/>
        <end position="217"/>
    </location>
</feature>
<accession>A0A6I6IT18</accession>
<dbReference type="RefSeq" id="WP_157708546.1">
    <property type="nucleotide sequence ID" value="NZ_CP034348.1"/>
</dbReference>
<dbReference type="InterPro" id="IPR013830">
    <property type="entry name" value="SGNH_hydro"/>
</dbReference>
<dbReference type="EMBL" id="CP034348">
    <property type="protein sequence ID" value="QGX99865.1"/>
    <property type="molecule type" value="Genomic_DNA"/>
</dbReference>
<keyword evidence="3" id="KW-1185">Reference proteome</keyword>
<reference evidence="3" key="1">
    <citation type="submission" date="2018-12" db="EMBL/GenBank/DDBJ databases">
        <title>Complete genome sequence of Roseovarius sp. MME-070.</title>
        <authorList>
            <person name="Nam Y.-D."/>
            <person name="Kang J."/>
            <person name="Chung W.-H."/>
            <person name="Park Y.S."/>
        </authorList>
    </citation>
    <scope>NUCLEOTIDE SEQUENCE [LARGE SCALE GENOMIC DNA]</scope>
    <source>
        <strain evidence="3">MME-070</strain>
    </source>
</reference>
<dbReference type="SUPFAM" id="SSF52266">
    <property type="entry name" value="SGNH hydrolase"/>
    <property type="match status" value="1"/>
</dbReference>
<dbReference type="Pfam" id="PF13472">
    <property type="entry name" value="Lipase_GDSL_2"/>
    <property type="match status" value="1"/>
</dbReference>
<protein>
    <submittedName>
        <fullName evidence="2">SGNH/GDSL hydrolase family protein</fullName>
    </submittedName>
</protein>
<dbReference type="OrthoDB" id="9804395at2"/>
<dbReference type="AlphaFoldDB" id="A0A6I6IT18"/>
<dbReference type="Proteomes" id="UP000428330">
    <property type="component" value="Chromosome"/>
</dbReference>